<dbReference type="InterPro" id="IPR001343">
    <property type="entry name" value="Hemolysn_Ca-bd"/>
</dbReference>
<dbReference type="AlphaFoldDB" id="A0A848F8B2"/>
<dbReference type="PROSITE" id="PS00330">
    <property type="entry name" value="HEMOLYSIN_CALCIUM"/>
    <property type="match status" value="1"/>
</dbReference>
<dbReference type="Gene3D" id="2.150.10.10">
    <property type="entry name" value="Serralysin-like metalloprotease, C-terminal"/>
    <property type="match status" value="2"/>
</dbReference>
<evidence type="ECO:0000256" key="1">
    <source>
        <dbReference type="ARBA" id="ARBA00004613"/>
    </source>
</evidence>
<dbReference type="InterPro" id="IPR018511">
    <property type="entry name" value="Hemolysin-typ_Ca-bd_CS"/>
</dbReference>
<protein>
    <submittedName>
        <fullName evidence="3">Calcium-binding protein</fullName>
    </submittedName>
</protein>
<dbReference type="RefSeq" id="WP_169159906.1">
    <property type="nucleotide sequence ID" value="NZ_JABBFW010000004.1"/>
</dbReference>
<dbReference type="PRINTS" id="PR00313">
    <property type="entry name" value="CABNDNGRPT"/>
</dbReference>
<evidence type="ECO:0000313" key="3">
    <source>
        <dbReference type="EMBL" id="NML15006.1"/>
    </source>
</evidence>
<dbReference type="Proteomes" id="UP000574067">
    <property type="component" value="Unassembled WGS sequence"/>
</dbReference>
<dbReference type="PANTHER" id="PTHR38340">
    <property type="entry name" value="S-LAYER PROTEIN"/>
    <property type="match status" value="1"/>
</dbReference>
<proteinExistence type="predicted"/>
<dbReference type="InterPro" id="IPR050557">
    <property type="entry name" value="RTX_toxin/Mannuronan_C5-epim"/>
</dbReference>
<comment type="caution">
    <text evidence="3">The sequence shown here is derived from an EMBL/GenBank/DDBJ whole genome shotgun (WGS) entry which is preliminary data.</text>
</comment>
<keyword evidence="4" id="KW-1185">Reference proteome</keyword>
<dbReference type="SUPFAM" id="SSF51120">
    <property type="entry name" value="beta-Roll"/>
    <property type="match status" value="5"/>
</dbReference>
<name>A0A848F8B2_9BURK</name>
<dbReference type="GO" id="GO:0005576">
    <property type="term" value="C:extracellular region"/>
    <property type="evidence" value="ECO:0007669"/>
    <property type="project" value="UniProtKB-SubCell"/>
</dbReference>
<sequence length="702" mass="71323">MANILGTAAGDTLNGTTGNDTISSSIGSDTIFSSAGNDLINAGYAKSASYWRYGYNDYDTVNYSNLWQAYGVANGSVRIVVDLQAGTVQKTNTAGTVLGTDTLIGVDTIVGTAGNDVVGGRNRWGDNEEFRGSAGYDLYDGRGGLDSVNYADLGSVAVNLAAGVGRKLDASGTLRGVDTLRQIELVTGTNGNDAFYAVGFGNTSPNRNSDGNGFNIYSPLGGNDTISGNGATVVNFNGAGGALNLSLAGLTTATQQARIVLGYTDDPNSTSGFAAALNTLASGVSALRGGTYNDTLVGGGRTNTNGFTTTVSGDASSERFRGNAGNDFINGATGLDRAEYNNGQAMSQGVDIRLALGLVTGDLVQVGVDTLRGIESVTGTYLDDYFNATGFTLSNAIGASANSGDGIVSAPAGEFLASQAFNEFRVTGGNDQVAGNGATRVSFASMGIEELTGTLPSVVGTFTSATSGSITYGQTDGGLGSVRFSGVYAVEGGLGNDSVVGAIGFQEFSGYYGNDTLRGGNGDDRLFGYSSSNNVPALNPSVGYTDNDWLDGGNGADFIRGDFGNDVLIGGAGQDTLEGGSGNDVFVGGTGKDTLTGGAGADVFDFDTLEEFNGITASAVDRITDFVHGVDRLDLRTLDANTATAGDDAFTTVISADATFTAAGQLQLIAGVLYGNVDADAEAEFALRLTGVTTLTMVDIVG</sequence>
<keyword evidence="2" id="KW-0964">Secreted</keyword>
<dbReference type="InterPro" id="IPR011049">
    <property type="entry name" value="Serralysin-like_metalloprot_C"/>
</dbReference>
<gene>
    <name evidence="3" type="ORF">HHL10_08455</name>
</gene>
<dbReference type="Pfam" id="PF00353">
    <property type="entry name" value="HemolysinCabind"/>
    <property type="match status" value="7"/>
</dbReference>
<accession>A0A848F8B2</accession>
<dbReference type="GO" id="GO:0005509">
    <property type="term" value="F:calcium ion binding"/>
    <property type="evidence" value="ECO:0007669"/>
    <property type="project" value="InterPro"/>
</dbReference>
<evidence type="ECO:0000256" key="2">
    <source>
        <dbReference type="ARBA" id="ARBA00022525"/>
    </source>
</evidence>
<reference evidence="3 4" key="1">
    <citation type="submission" date="2020-04" db="EMBL/GenBank/DDBJ databases">
        <title>Azohydromonas sp. isolated from soil.</title>
        <authorList>
            <person name="Dahal R.H."/>
        </authorList>
    </citation>
    <scope>NUCLEOTIDE SEQUENCE [LARGE SCALE GENOMIC DNA]</scope>
    <source>
        <strain evidence="3 4">G-1-1-14</strain>
    </source>
</reference>
<organism evidence="3 4">
    <name type="scientific">Azohydromonas caseinilytica</name>
    <dbReference type="NCBI Taxonomy" id="2728836"/>
    <lineage>
        <taxon>Bacteria</taxon>
        <taxon>Pseudomonadati</taxon>
        <taxon>Pseudomonadota</taxon>
        <taxon>Betaproteobacteria</taxon>
        <taxon>Burkholderiales</taxon>
        <taxon>Sphaerotilaceae</taxon>
        <taxon>Azohydromonas</taxon>
    </lineage>
</organism>
<evidence type="ECO:0000313" key="4">
    <source>
        <dbReference type="Proteomes" id="UP000574067"/>
    </source>
</evidence>
<comment type="subcellular location">
    <subcellularLocation>
        <location evidence="1">Secreted</location>
    </subcellularLocation>
</comment>
<dbReference type="PANTHER" id="PTHR38340:SF1">
    <property type="entry name" value="S-LAYER PROTEIN"/>
    <property type="match status" value="1"/>
</dbReference>
<dbReference type="EMBL" id="JABBFW010000004">
    <property type="protein sequence ID" value="NML15006.1"/>
    <property type="molecule type" value="Genomic_DNA"/>
</dbReference>